<dbReference type="RefSeq" id="WP_101471092.1">
    <property type="nucleotide sequence ID" value="NZ_PJND01000007.1"/>
</dbReference>
<name>A0A497VB75_9FLAO</name>
<proteinExistence type="predicted"/>
<gene>
    <name evidence="1" type="ORF">B0G92_0668</name>
    <name evidence="2" type="ORF">CLV50_0838</name>
</gene>
<dbReference type="EMBL" id="RCCB01000010">
    <property type="protein sequence ID" value="RLJ35459.1"/>
    <property type="molecule type" value="Genomic_DNA"/>
</dbReference>
<dbReference type="AlphaFoldDB" id="A0A497VB75"/>
<dbReference type="Proteomes" id="UP000275027">
    <property type="component" value="Unassembled WGS sequence"/>
</dbReference>
<sequence length="260" mass="30716">MNLRYINLWISPESGFNEKYRYEFKLRTRFINHYLSIQIRKLKFQTDGTFNMISITPIPKETTNCSIVPLDCLRVELPFNQEKYEKVKQTNDFSYYFDLLEKGFKEAANYKDIPLEDLLRITEEFKNSGAKNEWVFKKKTFKQHGLEISLNCYFTTIDFKLVMTIRSISSKEVLCSGTIIRTLPDEIYFDKTFKDILINNDKIIVTDSSGFERVIVDLDAALNRHFKFKLADYPFNDNDKEAIENHEEVNKMLSYNGKGF</sequence>
<comment type="caution">
    <text evidence="2">The sequence shown here is derived from an EMBL/GenBank/DDBJ whole genome shotgun (WGS) entry which is preliminary data.</text>
</comment>
<reference evidence="2 4" key="2">
    <citation type="submission" date="2018-10" db="EMBL/GenBank/DDBJ databases">
        <title>Genomic Encyclopedia of Archaeal and Bacterial Type Strains, Phase II (KMG-II): from individual species to whole genera.</title>
        <authorList>
            <person name="Goeker M."/>
        </authorList>
    </citation>
    <scope>NUCLEOTIDE SEQUENCE [LARGE SCALE GENOMIC DNA]</scope>
    <source>
        <strain evidence="2 4">DSM 21886</strain>
    </source>
</reference>
<evidence type="ECO:0000313" key="3">
    <source>
        <dbReference type="Proteomes" id="UP000233767"/>
    </source>
</evidence>
<keyword evidence="3" id="KW-1185">Reference proteome</keyword>
<dbReference type="EMBL" id="PJND01000007">
    <property type="protein sequence ID" value="PKW29039.1"/>
    <property type="molecule type" value="Genomic_DNA"/>
</dbReference>
<organism evidence="2 4">
    <name type="scientific">Flavobacterium lindanitolerans</name>
    <dbReference type="NCBI Taxonomy" id="428988"/>
    <lineage>
        <taxon>Bacteria</taxon>
        <taxon>Pseudomonadati</taxon>
        <taxon>Bacteroidota</taxon>
        <taxon>Flavobacteriia</taxon>
        <taxon>Flavobacteriales</taxon>
        <taxon>Flavobacteriaceae</taxon>
        <taxon>Flavobacterium</taxon>
    </lineage>
</organism>
<evidence type="ECO:0000313" key="1">
    <source>
        <dbReference type="EMBL" id="PKW29039.1"/>
    </source>
</evidence>
<evidence type="ECO:0000313" key="4">
    <source>
        <dbReference type="Proteomes" id="UP000275027"/>
    </source>
</evidence>
<reference evidence="1 3" key="1">
    <citation type="submission" date="2017-12" db="EMBL/GenBank/DDBJ databases">
        <title>Genomic Encyclopedia of Type Strains, Phase III (KMG-III): the genomes of soil and plant-associated and newly described type strains.</title>
        <authorList>
            <person name="Whitman W."/>
        </authorList>
    </citation>
    <scope>NUCLEOTIDE SEQUENCE [LARGE SCALE GENOMIC DNA]</scope>
    <source>
        <strain evidence="1 3">IP-10</strain>
    </source>
</reference>
<protein>
    <submittedName>
        <fullName evidence="2">Uncharacterized protein</fullName>
    </submittedName>
</protein>
<accession>A0A497VB75</accession>
<dbReference type="Proteomes" id="UP000233767">
    <property type="component" value="Unassembled WGS sequence"/>
</dbReference>
<evidence type="ECO:0000313" key="2">
    <source>
        <dbReference type="EMBL" id="RLJ35459.1"/>
    </source>
</evidence>